<dbReference type="Gene3D" id="1.10.10.10">
    <property type="entry name" value="Winged helix-like DNA-binding domain superfamily/Winged helix DNA-binding domain"/>
    <property type="match status" value="1"/>
</dbReference>
<proteinExistence type="inferred from homology"/>
<keyword evidence="5" id="KW-0812">Transmembrane</keyword>
<feature type="transmembrane region" description="Helical" evidence="5">
    <location>
        <begin position="177"/>
        <end position="196"/>
    </location>
</feature>
<evidence type="ECO:0000256" key="3">
    <source>
        <dbReference type="ARBA" id="ARBA00023082"/>
    </source>
</evidence>
<dbReference type="GO" id="GO:0003677">
    <property type="term" value="F:DNA binding"/>
    <property type="evidence" value="ECO:0007669"/>
    <property type="project" value="InterPro"/>
</dbReference>
<dbReference type="OrthoDB" id="655312at2"/>
<evidence type="ECO:0000313" key="8">
    <source>
        <dbReference type="Proteomes" id="UP000250831"/>
    </source>
</evidence>
<dbReference type="NCBIfam" id="TIGR02937">
    <property type="entry name" value="sigma70-ECF"/>
    <property type="match status" value="1"/>
</dbReference>
<dbReference type="Pfam" id="PF08281">
    <property type="entry name" value="Sigma70_r4_2"/>
    <property type="match status" value="1"/>
</dbReference>
<evidence type="ECO:0000256" key="5">
    <source>
        <dbReference type="SAM" id="Phobius"/>
    </source>
</evidence>
<evidence type="ECO:0000256" key="2">
    <source>
        <dbReference type="ARBA" id="ARBA00023015"/>
    </source>
</evidence>
<evidence type="ECO:0000256" key="4">
    <source>
        <dbReference type="ARBA" id="ARBA00023163"/>
    </source>
</evidence>
<dbReference type="PROSITE" id="PS00622">
    <property type="entry name" value="HTH_LUXR_1"/>
    <property type="match status" value="1"/>
</dbReference>
<evidence type="ECO:0000313" key="7">
    <source>
        <dbReference type="EMBL" id="PUV22279.1"/>
    </source>
</evidence>
<gene>
    <name evidence="7" type="ORF">DCO56_22220</name>
</gene>
<dbReference type="GO" id="GO:0006352">
    <property type="term" value="P:DNA-templated transcription initiation"/>
    <property type="evidence" value="ECO:0007669"/>
    <property type="project" value="InterPro"/>
</dbReference>
<dbReference type="InterPro" id="IPR014284">
    <property type="entry name" value="RNA_pol_sigma-70_dom"/>
</dbReference>
<dbReference type="RefSeq" id="WP_108635931.1">
    <property type="nucleotide sequence ID" value="NZ_DAMCKI010000025.1"/>
</dbReference>
<dbReference type="Pfam" id="PF04542">
    <property type="entry name" value="Sigma70_r2"/>
    <property type="match status" value="1"/>
</dbReference>
<dbReference type="InterPro" id="IPR036388">
    <property type="entry name" value="WH-like_DNA-bd_sf"/>
</dbReference>
<dbReference type="InterPro" id="IPR007627">
    <property type="entry name" value="RNA_pol_sigma70_r2"/>
</dbReference>
<keyword evidence="4" id="KW-0804">Transcription</keyword>
<dbReference type="Proteomes" id="UP000250831">
    <property type="component" value="Unassembled WGS sequence"/>
</dbReference>
<dbReference type="InterPro" id="IPR000792">
    <property type="entry name" value="Tscrpt_reg_LuxR_C"/>
</dbReference>
<sequence length="197" mass="23322">MKSKAEDLNYTAWIIRLNAGEMIAFEWLYNTYKHQLAGNLLKLVKTSDIAEDILHDVFVKVWENRTKIDPARSFEGYLYRIAANMVADFYRKISKDRNYQKHLISIQETVYQHIDELLENKYRKELIDKALTELPPKCRTVFQLCKIEGRSYEEVSNLLQISPNTISNHLNRANKKILLFLQNPVNLPYFLLLIWIK</sequence>
<dbReference type="InterPro" id="IPR014327">
    <property type="entry name" value="RNA_pol_sigma70_bacteroid"/>
</dbReference>
<protein>
    <submittedName>
        <fullName evidence="7">RNA polymerase sigma-70 factor</fullName>
    </submittedName>
</protein>
<keyword evidence="5" id="KW-1133">Transmembrane helix</keyword>
<keyword evidence="5" id="KW-0472">Membrane</keyword>
<keyword evidence="8" id="KW-1185">Reference proteome</keyword>
<dbReference type="NCBIfam" id="TIGR02985">
    <property type="entry name" value="Sig70_bacteroi1"/>
    <property type="match status" value="1"/>
</dbReference>
<keyword evidence="3" id="KW-0731">Sigma factor</keyword>
<evidence type="ECO:0000256" key="1">
    <source>
        <dbReference type="ARBA" id="ARBA00010641"/>
    </source>
</evidence>
<dbReference type="SUPFAM" id="SSF88946">
    <property type="entry name" value="Sigma2 domain of RNA polymerase sigma factors"/>
    <property type="match status" value="1"/>
</dbReference>
<evidence type="ECO:0000259" key="6">
    <source>
        <dbReference type="PROSITE" id="PS00622"/>
    </source>
</evidence>
<dbReference type="InterPro" id="IPR013249">
    <property type="entry name" value="RNA_pol_sigma70_r4_t2"/>
</dbReference>
<dbReference type="Gene3D" id="1.10.1740.10">
    <property type="match status" value="1"/>
</dbReference>
<accession>A0A363NNA5</accession>
<dbReference type="PANTHER" id="PTHR43133">
    <property type="entry name" value="RNA POLYMERASE ECF-TYPE SIGMA FACTO"/>
    <property type="match status" value="1"/>
</dbReference>
<comment type="similarity">
    <text evidence="1">Belongs to the sigma-70 factor family. ECF subfamily.</text>
</comment>
<dbReference type="AlphaFoldDB" id="A0A363NNA5"/>
<dbReference type="GO" id="GO:0016987">
    <property type="term" value="F:sigma factor activity"/>
    <property type="evidence" value="ECO:0007669"/>
    <property type="project" value="UniProtKB-KW"/>
</dbReference>
<dbReference type="PANTHER" id="PTHR43133:SF46">
    <property type="entry name" value="RNA POLYMERASE SIGMA-70 FACTOR ECF SUBFAMILY"/>
    <property type="match status" value="1"/>
</dbReference>
<dbReference type="EMBL" id="QCXX01000007">
    <property type="protein sequence ID" value="PUV22279.1"/>
    <property type="molecule type" value="Genomic_DNA"/>
</dbReference>
<dbReference type="SUPFAM" id="SSF88659">
    <property type="entry name" value="Sigma3 and sigma4 domains of RNA polymerase sigma factors"/>
    <property type="match status" value="1"/>
</dbReference>
<dbReference type="InterPro" id="IPR013324">
    <property type="entry name" value="RNA_pol_sigma_r3/r4-like"/>
</dbReference>
<organism evidence="7 8">
    <name type="scientific">Sphingobacterium athyrii</name>
    <dbReference type="NCBI Taxonomy" id="2152717"/>
    <lineage>
        <taxon>Bacteria</taxon>
        <taxon>Pseudomonadati</taxon>
        <taxon>Bacteroidota</taxon>
        <taxon>Sphingobacteriia</taxon>
        <taxon>Sphingobacteriales</taxon>
        <taxon>Sphingobacteriaceae</taxon>
        <taxon>Sphingobacterium</taxon>
    </lineage>
</organism>
<name>A0A363NNA5_9SPHI</name>
<comment type="caution">
    <text evidence="7">The sequence shown here is derived from an EMBL/GenBank/DDBJ whole genome shotgun (WGS) entry which is preliminary data.</text>
</comment>
<dbReference type="InterPro" id="IPR039425">
    <property type="entry name" value="RNA_pol_sigma-70-like"/>
</dbReference>
<dbReference type="InterPro" id="IPR013325">
    <property type="entry name" value="RNA_pol_sigma_r2"/>
</dbReference>
<feature type="domain" description="HTH luxR-type" evidence="6">
    <location>
        <begin position="149"/>
        <end position="176"/>
    </location>
</feature>
<dbReference type="CDD" id="cd06171">
    <property type="entry name" value="Sigma70_r4"/>
    <property type="match status" value="1"/>
</dbReference>
<reference evidence="7 8" key="1">
    <citation type="submission" date="2018-04" db="EMBL/GenBank/DDBJ databases">
        <title>Sphingobacterium sp. M46 Genome.</title>
        <authorList>
            <person name="Cheng J."/>
            <person name="Li Y."/>
        </authorList>
    </citation>
    <scope>NUCLEOTIDE SEQUENCE [LARGE SCALE GENOMIC DNA]</scope>
    <source>
        <strain evidence="7 8">M46</strain>
    </source>
</reference>
<keyword evidence="2" id="KW-0805">Transcription regulation</keyword>